<dbReference type="Gene3D" id="3.30.450.20">
    <property type="entry name" value="PAS domain"/>
    <property type="match status" value="1"/>
</dbReference>
<feature type="binding site" evidence="7">
    <location>
        <position position="498"/>
    </location>
    <ligand>
        <name>Mn(2+)</name>
        <dbReference type="ChEBI" id="CHEBI:29035"/>
        <label>2</label>
    </ligand>
</feature>
<evidence type="ECO:0000256" key="6">
    <source>
        <dbReference type="PIRNR" id="PIRNR026583"/>
    </source>
</evidence>
<dbReference type="GO" id="GO:0046872">
    <property type="term" value="F:metal ion binding"/>
    <property type="evidence" value="ECO:0007669"/>
    <property type="project" value="UniProtKB-KW"/>
</dbReference>
<dbReference type="PANTHER" id="PTHR47618">
    <property type="entry name" value="BIFUNCTIONAL OLIGORIBONUCLEASE AND PAP PHOSPHATASE NRNA"/>
    <property type="match status" value="1"/>
</dbReference>
<dbReference type="InterPro" id="IPR003156">
    <property type="entry name" value="DHHA1_dom"/>
</dbReference>
<keyword evidence="5 6" id="KW-0472">Membrane</keyword>
<evidence type="ECO:0000256" key="4">
    <source>
        <dbReference type="ARBA" id="ARBA00022989"/>
    </source>
</evidence>
<sequence length="655" mass="73890">MPDIQRKPKLSRHLWVIYSLSIILLAFLWYFEWVLGLIMTLFLAASFYYTILTEKTLLDETEAYISAISHRIKRVGEEALLEMPFGIILYNEDYKIDWANPYMNKFSEDDTLVGESLQVLSDNMIPLIKENKEEIWIEIEGFKFLTLIKKDERLIYFLDRTKQAEIENLYQSEQTVLAFIFLDNYEEITQNMDDTAKSQLNSEVTSVLNNWAHEYGLYLKRTSQERFLAVGTKQILEQLEKAKFDILDEVRELREQNNPVTLSIGIGTGEVDLPELGELAQSSLDLALGRGGDQVAIKQENGKVRFYGGKTNPMEKRTRVRARVISHALTELIKVSDNVIIMGHKSPDMDSVGSAIGVLNIAKTNNINGYIVLDSDDIDTGVYRLVDALKADNEIWQHFIEPSEADELMTNRSLLVIVDTHKPAMVADSGLLSNTDYKVVIDHHRRGEDFIDNPTLVYMEPYASSTAELVTELLEYQPKGMKLKMLEATALLAGIIVDTKSFTLRTGSRTFDAASYLRSKGADTVLVQQFMKEDLSLYVKRSKLIERAEVYRDAVAISKAETGLTYGPVLIAQAADTLLTMTGIDASFVISEREDGRVGISARSLGNVNVQLIMEKMGGGGHLTNAATQIEETTIEDAATLLKEILDEYFEGRET</sequence>
<feature type="binding site" evidence="7">
    <location>
        <position position="350"/>
    </location>
    <ligand>
        <name>Mn(2+)</name>
        <dbReference type="ChEBI" id="CHEBI:29035"/>
        <label>2</label>
    </ligand>
</feature>
<dbReference type="GO" id="GO:0106409">
    <property type="term" value="F:cyclic-di-AMP phosphodiesterase activity"/>
    <property type="evidence" value="ECO:0007669"/>
    <property type="project" value="RHEA"/>
</dbReference>
<evidence type="ECO:0000256" key="7">
    <source>
        <dbReference type="PIRSR" id="PIRSR026583-50"/>
    </source>
</evidence>
<feature type="binding site" evidence="7">
    <location>
        <position position="443"/>
    </location>
    <ligand>
        <name>Mn(2+)</name>
        <dbReference type="ChEBI" id="CHEBI:29035"/>
        <label>2</label>
    </ligand>
</feature>
<dbReference type="InterPro" id="IPR001667">
    <property type="entry name" value="DDH_dom"/>
</dbReference>
<dbReference type="InterPro" id="IPR014528">
    <property type="entry name" value="GdpP/PdeA"/>
</dbReference>
<comment type="function">
    <text evidence="6">Has phosphodiesterase (PDE) activity against cyclic-di-AMP (c-di-AMP).</text>
</comment>
<dbReference type="SMART" id="SM00267">
    <property type="entry name" value="GGDEF"/>
    <property type="match status" value="1"/>
</dbReference>
<keyword evidence="7" id="KW-0479">Metal-binding</keyword>
<evidence type="ECO:0000313" key="11">
    <source>
        <dbReference type="Proteomes" id="UP000270219"/>
    </source>
</evidence>
<evidence type="ECO:0000256" key="1">
    <source>
        <dbReference type="ARBA" id="ARBA00004651"/>
    </source>
</evidence>
<proteinExistence type="inferred from homology"/>
<feature type="binding site" evidence="7">
    <location>
        <position position="348"/>
    </location>
    <ligand>
        <name>Mn(2+)</name>
        <dbReference type="ChEBI" id="CHEBI:29035"/>
        <label>1</label>
    </ligand>
</feature>
<dbReference type="OrthoDB" id="9759476at2"/>
<dbReference type="Pfam" id="PF02272">
    <property type="entry name" value="DHHA1"/>
    <property type="match status" value="1"/>
</dbReference>
<dbReference type="RefSeq" id="WP_121524596.1">
    <property type="nucleotide sequence ID" value="NZ_RCHR01000007.1"/>
</dbReference>
<dbReference type="SUPFAM" id="SSF64182">
    <property type="entry name" value="DHH phosphoesterases"/>
    <property type="match status" value="1"/>
</dbReference>
<evidence type="ECO:0000256" key="8">
    <source>
        <dbReference type="SAM" id="Phobius"/>
    </source>
</evidence>
<dbReference type="InterPro" id="IPR043128">
    <property type="entry name" value="Rev_trsase/Diguanyl_cyclase"/>
</dbReference>
<comment type="catalytic activity">
    <reaction evidence="6">
        <text>3',3'-c-di-AMP + H2O = 5'-O-phosphonoadenylyl-(3'-&gt;5')-adenosine + H(+)</text>
        <dbReference type="Rhea" id="RHEA:54420"/>
        <dbReference type="ChEBI" id="CHEBI:15377"/>
        <dbReference type="ChEBI" id="CHEBI:15378"/>
        <dbReference type="ChEBI" id="CHEBI:71500"/>
        <dbReference type="ChEBI" id="CHEBI:138171"/>
    </reaction>
</comment>
<dbReference type="Proteomes" id="UP000270219">
    <property type="component" value="Unassembled WGS sequence"/>
</dbReference>
<dbReference type="Pfam" id="PF24898">
    <property type="entry name" value="GGDEF_GdpP"/>
    <property type="match status" value="1"/>
</dbReference>
<feature type="binding site" evidence="7">
    <location>
        <position position="419"/>
    </location>
    <ligand>
        <name>Mn(2+)</name>
        <dbReference type="ChEBI" id="CHEBI:29035"/>
        <label>2</label>
    </ligand>
</feature>
<dbReference type="EC" id="3.1.4.-" evidence="6"/>
<feature type="binding site" evidence="7">
    <location>
        <position position="344"/>
    </location>
    <ligand>
        <name>Mn(2+)</name>
        <dbReference type="ChEBI" id="CHEBI:29035"/>
        <label>1</label>
    </ligand>
</feature>
<dbReference type="GO" id="GO:0005886">
    <property type="term" value="C:plasma membrane"/>
    <property type="evidence" value="ECO:0007669"/>
    <property type="project" value="UniProtKB-SubCell"/>
</dbReference>
<keyword evidence="7" id="KW-0464">Manganese</keyword>
<dbReference type="GO" id="GO:0016787">
    <property type="term" value="F:hydrolase activity"/>
    <property type="evidence" value="ECO:0007669"/>
    <property type="project" value="UniProtKB-UniRule"/>
</dbReference>
<dbReference type="GO" id="GO:0003676">
    <property type="term" value="F:nucleic acid binding"/>
    <property type="evidence" value="ECO:0007669"/>
    <property type="project" value="UniProtKB-UniRule"/>
</dbReference>
<dbReference type="FunFam" id="3.90.1640.10:FF:000002">
    <property type="entry name" value="Cyclic-di-AMP phosphodiesterase"/>
    <property type="match status" value="1"/>
</dbReference>
<dbReference type="InterPro" id="IPR051319">
    <property type="entry name" value="Oligoribo/pAp-PDE_c-di-AMP_PDE"/>
</dbReference>
<dbReference type="InterPro" id="IPR000160">
    <property type="entry name" value="GGDEF_dom"/>
</dbReference>
<evidence type="ECO:0000259" key="9">
    <source>
        <dbReference type="PROSITE" id="PS50887"/>
    </source>
</evidence>
<comment type="caution">
    <text evidence="10">The sequence shown here is derived from an EMBL/GenBank/DDBJ whole genome shotgun (WGS) entry which is preliminary data.</text>
</comment>
<comment type="subcellular location">
    <subcellularLocation>
        <location evidence="1">Cell membrane</location>
        <topology evidence="1">Multi-pass membrane protein</topology>
    </subcellularLocation>
</comment>
<keyword evidence="6" id="KW-0378">Hydrolase</keyword>
<organism evidence="10 11">
    <name type="scientific">Oceanobacillus piezotolerans</name>
    <dbReference type="NCBI Taxonomy" id="2448030"/>
    <lineage>
        <taxon>Bacteria</taxon>
        <taxon>Bacillati</taxon>
        <taxon>Bacillota</taxon>
        <taxon>Bacilli</taxon>
        <taxon>Bacillales</taxon>
        <taxon>Bacillaceae</taxon>
        <taxon>Oceanobacillus</taxon>
    </lineage>
</organism>
<feature type="domain" description="GGDEF" evidence="9">
    <location>
        <begin position="173"/>
        <end position="300"/>
    </location>
</feature>
<dbReference type="Pfam" id="PF01368">
    <property type="entry name" value="DHH"/>
    <property type="match status" value="1"/>
</dbReference>
<dbReference type="PROSITE" id="PS50887">
    <property type="entry name" value="GGDEF"/>
    <property type="match status" value="1"/>
</dbReference>
<keyword evidence="3 8" id="KW-0812">Transmembrane</keyword>
<dbReference type="AlphaFoldDB" id="A0A498DJ18"/>
<keyword evidence="2 6" id="KW-1003">Cell membrane</keyword>
<dbReference type="Gene3D" id="3.30.70.270">
    <property type="match status" value="1"/>
</dbReference>
<dbReference type="InterPro" id="IPR038763">
    <property type="entry name" value="DHH_sf"/>
</dbReference>
<protein>
    <recommendedName>
        <fullName evidence="6">Cyclic-di-AMP phosphodiesterase</fullName>
        <ecNumber evidence="6">3.1.4.-</ecNumber>
    </recommendedName>
</protein>
<gene>
    <name evidence="10" type="ORF">D8M04_16950</name>
</gene>
<keyword evidence="4 8" id="KW-1133">Transmembrane helix</keyword>
<reference evidence="10 11" key="1">
    <citation type="submission" date="2018-10" db="EMBL/GenBank/DDBJ databases">
        <title>Oceanobacillus sp. YLB-02 draft genome.</title>
        <authorList>
            <person name="Yu L."/>
        </authorList>
    </citation>
    <scope>NUCLEOTIDE SEQUENCE [LARGE SCALE GENOMIC DNA]</scope>
    <source>
        <strain evidence="10 11">YLB-02</strain>
    </source>
</reference>
<accession>A0A498DJ18</accession>
<dbReference type="Gene3D" id="3.90.1640.10">
    <property type="entry name" value="inorganic pyrophosphatase (n-terminal core)"/>
    <property type="match status" value="1"/>
</dbReference>
<feature type="binding site" evidence="7">
    <location>
        <position position="419"/>
    </location>
    <ligand>
        <name>Mn(2+)</name>
        <dbReference type="ChEBI" id="CHEBI:29035"/>
        <label>1</label>
    </ligand>
</feature>
<dbReference type="PANTHER" id="PTHR47618:SF2">
    <property type="entry name" value="CYCLIC-DI-AMP PHOSPHODIESTERASE GDPP"/>
    <property type="match status" value="1"/>
</dbReference>
<comment type="similarity">
    <text evidence="6">Belongs to the GdpP/PdeA phosphodiesterase family.</text>
</comment>
<comment type="cofactor">
    <cofactor evidence="7">
        <name>Mn(2+)</name>
        <dbReference type="ChEBI" id="CHEBI:29035"/>
    </cofactor>
    <text evidence="7">For phosphodiesterase activity, probably binds 2 Mn(2+) per subunit.</text>
</comment>
<dbReference type="Pfam" id="PF21370">
    <property type="entry name" value="PAS_GdpP"/>
    <property type="match status" value="1"/>
</dbReference>
<dbReference type="PIRSF" id="PIRSF026583">
    <property type="entry name" value="YybT"/>
    <property type="match status" value="1"/>
</dbReference>
<feature type="transmembrane region" description="Helical" evidence="8">
    <location>
        <begin position="12"/>
        <end position="29"/>
    </location>
</feature>
<evidence type="ECO:0000256" key="5">
    <source>
        <dbReference type="ARBA" id="ARBA00023136"/>
    </source>
</evidence>
<name>A0A498DJ18_9BACI</name>
<keyword evidence="11" id="KW-1185">Reference proteome</keyword>
<dbReference type="EMBL" id="RCHR01000007">
    <property type="protein sequence ID" value="RLL41756.1"/>
    <property type="molecule type" value="Genomic_DNA"/>
</dbReference>
<evidence type="ECO:0000256" key="3">
    <source>
        <dbReference type="ARBA" id="ARBA00022692"/>
    </source>
</evidence>
<evidence type="ECO:0000256" key="2">
    <source>
        <dbReference type="ARBA" id="ARBA00022475"/>
    </source>
</evidence>
<dbReference type="InterPro" id="IPR049553">
    <property type="entry name" value="GdpP-like_PAS"/>
</dbReference>
<dbReference type="Gene3D" id="3.10.310.30">
    <property type="match status" value="1"/>
</dbReference>
<evidence type="ECO:0000313" key="10">
    <source>
        <dbReference type="EMBL" id="RLL41756.1"/>
    </source>
</evidence>